<dbReference type="EMBL" id="KE504213">
    <property type="protein sequence ID" value="EPS95163.1"/>
    <property type="molecule type" value="Genomic_DNA"/>
</dbReference>
<proteinExistence type="predicted"/>
<protein>
    <submittedName>
        <fullName evidence="1">Uncharacterized protein</fullName>
    </submittedName>
</protein>
<organism evidence="1 2">
    <name type="scientific">Fomitopsis schrenkii</name>
    <name type="common">Brown rot fungus</name>
    <dbReference type="NCBI Taxonomy" id="2126942"/>
    <lineage>
        <taxon>Eukaryota</taxon>
        <taxon>Fungi</taxon>
        <taxon>Dikarya</taxon>
        <taxon>Basidiomycota</taxon>
        <taxon>Agaricomycotina</taxon>
        <taxon>Agaricomycetes</taxon>
        <taxon>Polyporales</taxon>
        <taxon>Fomitopsis</taxon>
    </lineage>
</organism>
<dbReference type="InParanoid" id="S8DVC1"/>
<sequence length="54" mass="6009">MPNARYTLLGGARRGLAGMQAVCVEQERVEAQYARCQCLFPCDDRARLVCTTLC</sequence>
<reference evidence="1 2" key="1">
    <citation type="journal article" date="2012" name="Science">
        <title>The Paleozoic origin of enzymatic lignin decomposition reconstructed from 31 fungal genomes.</title>
        <authorList>
            <person name="Floudas D."/>
            <person name="Binder M."/>
            <person name="Riley R."/>
            <person name="Barry K."/>
            <person name="Blanchette R.A."/>
            <person name="Henrissat B."/>
            <person name="Martinez A.T."/>
            <person name="Otillar R."/>
            <person name="Spatafora J.W."/>
            <person name="Yadav J.S."/>
            <person name="Aerts A."/>
            <person name="Benoit I."/>
            <person name="Boyd A."/>
            <person name="Carlson A."/>
            <person name="Copeland A."/>
            <person name="Coutinho P.M."/>
            <person name="de Vries R.P."/>
            <person name="Ferreira P."/>
            <person name="Findley K."/>
            <person name="Foster B."/>
            <person name="Gaskell J."/>
            <person name="Glotzer D."/>
            <person name="Gorecki P."/>
            <person name="Heitman J."/>
            <person name="Hesse C."/>
            <person name="Hori C."/>
            <person name="Igarashi K."/>
            <person name="Jurgens J.A."/>
            <person name="Kallen N."/>
            <person name="Kersten P."/>
            <person name="Kohler A."/>
            <person name="Kuees U."/>
            <person name="Kumar T.K.A."/>
            <person name="Kuo A."/>
            <person name="LaButti K."/>
            <person name="Larrondo L.F."/>
            <person name="Lindquist E."/>
            <person name="Ling A."/>
            <person name="Lombard V."/>
            <person name="Lucas S."/>
            <person name="Lundell T."/>
            <person name="Martin R."/>
            <person name="McLaughlin D.J."/>
            <person name="Morgenstern I."/>
            <person name="Morin E."/>
            <person name="Murat C."/>
            <person name="Nagy L.G."/>
            <person name="Nolan M."/>
            <person name="Ohm R.A."/>
            <person name="Patyshakuliyeva A."/>
            <person name="Rokas A."/>
            <person name="Ruiz-Duenas F.J."/>
            <person name="Sabat G."/>
            <person name="Salamov A."/>
            <person name="Samejima M."/>
            <person name="Schmutz J."/>
            <person name="Slot J.C."/>
            <person name="St John F."/>
            <person name="Stenlid J."/>
            <person name="Sun H."/>
            <person name="Sun S."/>
            <person name="Syed K."/>
            <person name="Tsang A."/>
            <person name="Wiebenga A."/>
            <person name="Young D."/>
            <person name="Pisabarro A."/>
            <person name="Eastwood D.C."/>
            <person name="Martin F."/>
            <person name="Cullen D."/>
            <person name="Grigoriev I.V."/>
            <person name="Hibbett D.S."/>
        </authorList>
    </citation>
    <scope>NUCLEOTIDE SEQUENCE</scope>
    <source>
        <strain evidence="2">FP-58527</strain>
    </source>
</reference>
<evidence type="ECO:0000313" key="2">
    <source>
        <dbReference type="Proteomes" id="UP000015241"/>
    </source>
</evidence>
<name>S8DVC1_FOMSC</name>
<dbReference type="Proteomes" id="UP000015241">
    <property type="component" value="Unassembled WGS sequence"/>
</dbReference>
<keyword evidence="2" id="KW-1185">Reference proteome</keyword>
<accession>S8DVC1</accession>
<dbReference type="HOGENOM" id="CLU_3050328_0_0_1"/>
<evidence type="ECO:0000313" key="1">
    <source>
        <dbReference type="EMBL" id="EPS95163.1"/>
    </source>
</evidence>
<gene>
    <name evidence="1" type="ORF">FOMPIDRAFT_1025913</name>
</gene>
<dbReference type="AlphaFoldDB" id="S8DVC1"/>